<keyword evidence="8 12" id="KW-0067">ATP-binding</keyword>
<comment type="subunit">
    <text evidence="12">Component of the replication restart primosome.</text>
</comment>
<dbReference type="SMART" id="SM00487">
    <property type="entry name" value="DEXDc"/>
    <property type="match status" value="1"/>
</dbReference>
<evidence type="ECO:0000256" key="10">
    <source>
        <dbReference type="ARBA" id="ARBA00023235"/>
    </source>
</evidence>
<dbReference type="EC" id="5.6.2.4" evidence="12"/>
<feature type="binding site" evidence="12">
    <location>
        <position position="452"/>
    </location>
    <ligand>
        <name>Zn(2+)</name>
        <dbReference type="ChEBI" id="CHEBI:29105"/>
        <label>2</label>
    </ligand>
</feature>
<feature type="binding site" evidence="12">
    <location>
        <position position="425"/>
    </location>
    <ligand>
        <name>Zn(2+)</name>
        <dbReference type="ChEBI" id="CHEBI:29105"/>
        <label>1</label>
    </ligand>
</feature>
<keyword evidence="7 12" id="KW-0862">Zinc</keyword>
<keyword evidence="10 12" id="KW-0413">Isomerase</keyword>
<evidence type="ECO:0000256" key="1">
    <source>
        <dbReference type="ARBA" id="ARBA00022515"/>
    </source>
</evidence>
<keyword evidence="9 12" id="KW-0238">DNA-binding</keyword>
<comment type="catalytic activity">
    <reaction evidence="11 12">
        <text>ATP + H2O = ADP + phosphate + H(+)</text>
        <dbReference type="Rhea" id="RHEA:13065"/>
        <dbReference type="ChEBI" id="CHEBI:15377"/>
        <dbReference type="ChEBI" id="CHEBI:15378"/>
        <dbReference type="ChEBI" id="CHEBI:30616"/>
        <dbReference type="ChEBI" id="CHEBI:43474"/>
        <dbReference type="ChEBI" id="CHEBI:456216"/>
        <dbReference type="EC" id="5.6.2.4"/>
    </reaction>
</comment>
<comment type="cofactor">
    <cofactor evidence="12">
        <name>Zn(2+)</name>
        <dbReference type="ChEBI" id="CHEBI:29105"/>
    </cofactor>
    <text evidence="12">Binds 2 zinc ions per subunit.</text>
</comment>
<dbReference type="CDD" id="cd18804">
    <property type="entry name" value="SF2_C_priA"/>
    <property type="match status" value="1"/>
</dbReference>
<feature type="binding site" evidence="12">
    <location>
        <position position="468"/>
    </location>
    <ligand>
        <name>Zn(2+)</name>
        <dbReference type="ChEBI" id="CHEBI:29105"/>
        <label>1</label>
    </ligand>
</feature>
<dbReference type="GO" id="GO:0006310">
    <property type="term" value="P:DNA recombination"/>
    <property type="evidence" value="ECO:0007669"/>
    <property type="project" value="InterPro"/>
</dbReference>
<dbReference type="HAMAP" id="MF_00983">
    <property type="entry name" value="PriA"/>
    <property type="match status" value="1"/>
</dbReference>
<keyword evidence="5 12" id="KW-0378">Hydrolase</keyword>
<dbReference type="SMART" id="SM00490">
    <property type="entry name" value="HELICc"/>
    <property type="match status" value="1"/>
</dbReference>
<evidence type="ECO:0000256" key="5">
    <source>
        <dbReference type="ARBA" id="ARBA00022801"/>
    </source>
</evidence>
<dbReference type="Gene3D" id="3.40.50.300">
    <property type="entry name" value="P-loop containing nucleotide triphosphate hydrolases"/>
    <property type="match status" value="2"/>
</dbReference>
<dbReference type="GO" id="GO:0003677">
    <property type="term" value="F:DNA binding"/>
    <property type="evidence" value="ECO:0007669"/>
    <property type="project" value="UniProtKB-UniRule"/>
</dbReference>
<keyword evidence="2 12" id="KW-0235">DNA replication</keyword>
<accession>A0A9D3A117</accession>
<dbReference type="Pfam" id="PF00270">
    <property type="entry name" value="DEAD"/>
    <property type="match status" value="1"/>
</dbReference>
<feature type="binding site" evidence="12">
    <location>
        <position position="434"/>
    </location>
    <ligand>
        <name>Zn(2+)</name>
        <dbReference type="ChEBI" id="CHEBI:29105"/>
        <label>2</label>
    </ligand>
</feature>
<dbReference type="GO" id="GO:0006269">
    <property type="term" value="P:DNA replication, synthesis of primer"/>
    <property type="evidence" value="ECO:0007669"/>
    <property type="project" value="UniProtKB-KW"/>
</dbReference>
<dbReference type="InterPro" id="IPR027417">
    <property type="entry name" value="P-loop_NTPase"/>
</dbReference>
<evidence type="ECO:0000259" key="13">
    <source>
        <dbReference type="PROSITE" id="PS51192"/>
    </source>
</evidence>
<evidence type="ECO:0000256" key="9">
    <source>
        <dbReference type="ARBA" id="ARBA00023125"/>
    </source>
</evidence>
<dbReference type="AlphaFoldDB" id="A0A9D3A117"/>
<keyword evidence="3 12" id="KW-0479">Metal-binding</keyword>
<dbReference type="PROSITE" id="PS51194">
    <property type="entry name" value="HELICASE_CTER"/>
    <property type="match status" value="1"/>
</dbReference>
<protein>
    <recommendedName>
        <fullName evidence="12">Replication restart protein PriA</fullName>
    </recommendedName>
    <alternativeName>
        <fullName evidence="12">ATP-dependent DNA helicase PriA</fullName>
        <ecNumber evidence="12">5.6.2.4</ecNumber>
    </alternativeName>
    <alternativeName>
        <fullName evidence="12">DNA 3'-5' helicase PriA</fullName>
    </alternativeName>
</protein>
<organism evidence="15 16">
    <name type="scientific">Slackia equolifaciens</name>
    <dbReference type="NCBI Taxonomy" id="498718"/>
    <lineage>
        <taxon>Bacteria</taxon>
        <taxon>Bacillati</taxon>
        <taxon>Actinomycetota</taxon>
        <taxon>Coriobacteriia</taxon>
        <taxon>Eggerthellales</taxon>
        <taxon>Eggerthellaceae</taxon>
        <taxon>Slackia</taxon>
    </lineage>
</organism>
<evidence type="ECO:0000256" key="4">
    <source>
        <dbReference type="ARBA" id="ARBA00022741"/>
    </source>
</evidence>
<dbReference type="Proteomes" id="UP000786989">
    <property type="component" value="Unassembled WGS sequence"/>
</dbReference>
<feature type="binding site" evidence="12">
    <location>
        <position position="437"/>
    </location>
    <ligand>
        <name>Zn(2+)</name>
        <dbReference type="ChEBI" id="CHEBI:29105"/>
        <label>2</label>
    </ligand>
</feature>
<dbReference type="InterPro" id="IPR042115">
    <property type="entry name" value="PriA_3primeBD_sf"/>
</dbReference>
<dbReference type="GO" id="GO:0006270">
    <property type="term" value="P:DNA replication initiation"/>
    <property type="evidence" value="ECO:0007669"/>
    <property type="project" value="TreeGrafter"/>
</dbReference>
<dbReference type="Gene3D" id="3.40.1440.60">
    <property type="entry name" value="PriA, 3(prime) DNA-binding domain"/>
    <property type="match status" value="1"/>
</dbReference>
<evidence type="ECO:0000256" key="8">
    <source>
        <dbReference type="ARBA" id="ARBA00022840"/>
    </source>
</evidence>
<reference evidence="15" key="1">
    <citation type="journal article" date="2021" name="PeerJ">
        <title>Extensive microbial diversity within the chicken gut microbiome revealed by metagenomics and culture.</title>
        <authorList>
            <person name="Gilroy R."/>
            <person name="Ravi A."/>
            <person name="Getino M."/>
            <person name="Pursley I."/>
            <person name="Horton D.L."/>
            <person name="Alikhan N.F."/>
            <person name="Baker D."/>
            <person name="Gharbi K."/>
            <person name="Hall N."/>
            <person name="Watson M."/>
            <person name="Adriaenssens E.M."/>
            <person name="Foster-Nyarko E."/>
            <person name="Jarju S."/>
            <person name="Secka A."/>
            <person name="Antonio M."/>
            <person name="Oren A."/>
            <person name="Chaudhuri R.R."/>
            <person name="La Ragione R."/>
            <person name="Hildebrand F."/>
            <person name="Pallen M.J."/>
        </authorList>
    </citation>
    <scope>NUCLEOTIDE SEQUENCE</scope>
    <source>
        <strain evidence="15">ChiGjej6B6-11269</strain>
    </source>
</reference>
<evidence type="ECO:0000259" key="14">
    <source>
        <dbReference type="PROSITE" id="PS51194"/>
    </source>
</evidence>
<comment type="catalytic activity">
    <reaction evidence="12">
        <text>Couples ATP hydrolysis with the unwinding of duplex DNA by translocating in the 3'-5' direction.</text>
        <dbReference type="EC" id="5.6.2.4"/>
    </reaction>
</comment>
<dbReference type="InterPro" id="IPR005259">
    <property type="entry name" value="PriA"/>
</dbReference>
<dbReference type="Pfam" id="PF18074">
    <property type="entry name" value="PriA_C"/>
    <property type="match status" value="1"/>
</dbReference>
<dbReference type="GO" id="GO:0006302">
    <property type="term" value="P:double-strand break repair"/>
    <property type="evidence" value="ECO:0007669"/>
    <property type="project" value="InterPro"/>
</dbReference>
<dbReference type="Pfam" id="PF17764">
    <property type="entry name" value="PriA_3primeBD"/>
    <property type="match status" value="1"/>
</dbReference>
<evidence type="ECO:0000256" key="12">
    <source>
        <dbReference type="HAMAP-Rule" id="MF_00983"/>
    </source>
</evidence>
<keyword evidence="1 12" id="KW-0639">Primosome</keyword>
<dbReference type="CDD" id="cd17929">
    <property type="entry name" value="DEXHc_priA"/>
    <property type="match status" value="1"/>
</dbReference>
<gene>
    <name evidence="12 15" type="primary">priA</name>
    <name evidence="15" type="ORF">K8U77_03555</name>
</gene>
<dbReference type="InterPro" id="IPR014001">
    <property type="entry name" value="Helicase_ATP-bd"/>
</dbReference>
<dbReference type="PROSITE" id="PS51192">
    <property type="entry name" value="HELICASE_ATP_BIND_1"/>
    <property type="match status" value="1"/>
</dbReference>
<feature type="binding site" evidence="12">
    <location>
        <position position="428"/>
    </location>
    <ligand>
        <name>Zn(2+)</name>
        <dbReference type="ChEBI" id="CHEBI:29105"/>
        <label>1</label>
    </ligand>
</feature>
<dbReference type="GO" id="GO:0005524">
    <property type="term" value="F:ATP binding"/>
    <property type="evidence" value="ECO:0007669"/>
    <property type="project" value="UniProtKB-UniRule"/>
</dbReference>
<keyword evidence="4 12" id="KW-0547">Nucleotide-binding</keyword>
<dbReference type="PANTHER" id="PTHR30580">
    <property type="entry name" value="PRIMOSOMAL PROTEIN N"/>
    <property type="match status" value="1"/>
</dbReference>
<dbReference type="GO" id="GO:0043138">
    <property type="term" value="F:3'-5' DNA helicase activity"/>
    <property type="evidence" value="ECO:0007669"/>
    <property type="project" value="UniProtKB-EC"/>
</dbReference>
<feature type="binding site" evidence="12">
    <location>
        <position position="465"/>
    </location>
    <ligand>
        <name>Zn(2+)</name>
        <dbReference type="ChEBI" id="CHEBI:29105"/>
        <label>1</label>
    </ligand>
</feature>
<evidence type="ECO:0000256" key="2">
    <source>
        <dbReference type="ARBA" id="ARBA00022705"/>
    </source>
</evidence>
<evidence type="ECO:0000256" key="6">
    <source>
        <dbReference type="ARBA" id="ARBA00022806"/>
    </source>
</evidence>
<evidence type="ECO:0000256" key="11">
    <source>
        <dbReference type="ARBA" id="ARBA00048988"/>
    </source>
</evidence>
<feature type="domain" description="Helicase ATP-binding" evidence="13">
    <location>
        <begin position="196"/>
        <end position="349"/>
    </location>
</feature>
<reference evidence="15" key="2">
    <citation type="submission" date="2021-09" db="EMBL/GenBank/DDBJ databases">
        <authorList>
            <person name="Gilroy R."/>
        </authorList>
    </citation>
    <scope>NUCLEOTIDE SEQUENCE</scope>
    <source>
        <strain evidence="15">ChiGjej6B6-11269</strain>
    </source>
</reference>
<dbReference type="InterPro" id="IPR040498">
    <property type="entry name" value="PriA_CRR"/>
</dbReference>
<dbReference type="InterPro" id="IPR041236">
    <property type="entry name" value="PriA_C"/>
</dbReference>
<comment type="caution">
    <text evidence="15">The sequence shown here is derived from an EMBL/GenBank/DDBJ whole genome shotgun (WGS) entry which is preliminary data.</text>
</comment>
<keyword evidence="6 12" id="KW-0347">Helicase</keyword>
<dbReference type="GO" id="GO:0008270">
    <property type="term" value="F:zinc ion binding"/>
    <property type="evidence" value="ECO:0007669"/>
    <property type="project" value="UniProtKB-UniRule"/>
</dbReference>
<comment type="function">
    <text evidence="12">Initiates the restart of stalled replication forks, which reloads the replicative helicase on sites other than the origin of replication. Recognizes and binds to abandoned replication forks and remodels them to uncover a helicase loading site. Promotes assembly of the primosome at these replication forks.</text>
</comment>
<feature type="domain" description="Helicase C-terminal" evidence="14">
    <location>
        <begin position="460"/>
        <end position="622"/>
    </location>
</feature>
<feature type="binding site" evidence="12">
    <location>
        <position position="455"/>
    </location>
    <ligand>
        <name>Zn(2+)</name>
        <dbReference type="ChEBI" id="CHEBI:29105"/>
        <label>2</label>
    </ligand>
</feature>
<dbReference type="GO" id="GO:1990077">
    <property type="term" value="C:primosome complex"/>
    <property type="evidence" value="ECO:0007669"/>
    <property type="project" value="UniProtKB-UniRule"/>
</dbReference>
<dbReference type="Pfam" id="PF18319">
    <property type="entry name" value="Zn_ribbon_PriA"/>
    <property type="match status" value="1"/>
</dbReference>
<evidence type="ECO:0000256" key="3">
    <source>
        <dbReference type="ARBA" id="ARBA00022723"/>
    </source>
</evidence>
<evidence type="ECO:0000313" key="16">
    <source>
        <dbReference type="Proteomes" id="UP000786989"/>
    </source>
</evidence>
<dbReference type="SUPFAM" id="SSF52540">
    <property type="entry name" value="P-loop containing nucleoside triphosphate hydrolases"/>
    <property type="match status" value="2"/>
</dbReference>
<dbReference type="InterPro" id="IPR001650">
    <property type="entry name" value="Helicase_C-like"/>
</dbReference>
<dbReference type="EMBL" id="DYWI01000056">
    <property type="protein sequence ID" value="HJF65178.1"/>
    <property type="molecule type" value="Genomic_DNA"/>
</dbReference>
<dbReference type="InterPro" id="IPR041222">
    <property type="entry name" value="PriA_3primeBD"/>
</dbReference>
<dbReference type="NCBIfam" id="TIGR00595">
    <property type="entry name" value="priA"/>
    <property type="match status" value="1"/>
</dbReference>
<dbReference type="GO" id="GO:0016787">
    <property type="term" value="F:hydrolase activity"/>
    <property type="evidence" value="ECO:0007669"/>
    <property type="project" value="UniProtKB-KW"/>
</dbReference>
<sequence length="724" mass="80195">MKIASVILDIQTQSLDMPYTYAVPDDMDGAQVGCAVLVEFGRRRAVGYIIAIAEAQEESHDAPVSPAVRSVAFHDESEALPATRTERRVELKPLLSVLSAPYFDEFGARLIQFIAHEYIAPLSSCVHLLTPVGRAPKVVKRGDEWELQKPAKRRKKKDVEAAPILDDADIARTAQQREAFDLTEGQKQAIQAIEDAMAHAAGECVVVDGVTGSGKTEVYLRAIRAALERGMGAIVLVPEIALTPQTVSRFESRFGDTVAVMHSRMTGGERYDQWQDVASGRKRVVVGARSALFCPMERLGLVVIDEEHESTYKQESAPRYHARDVAAWMVRELGATLVLGSATPSIETLCRTTYDPSWHRVSLPGRANGKPMPPVRIIDMAREFGSGSRSMFSRTLQEELFAALDAGHKAVLMLNQRGFANFLLCRECGYVPECPTCSVSLTYHESGNMLVCHHCGHRVPAPPTCPACGSPYLKKFGAGTQRVEAELLKLLEGREQVRVIRMDSDTTSSRDAHERLLREFAKPGAAVLLGTQMIAKGLDFDEVVLVGVINADTQLRLPDFRSAERTFDLVEQVAGRAGRGELDGQVLVQTYMADSVAIQAAATYNRKRFLSDELPKRRMLGYPPYMRLANILVWGENADEVRDVALELDARVNEAIRDIVGTDWMSLGAAPCAIERLRSQYRWHILIKAPRDADIARLVEPVIRKRRTHKRVNVACDVDPFSLL</sequence>
<evidence type="ECO:0000313" key="15">
    <source>
        <dbReference type="EMBL" id="HJF65178.1"/>
    </source>
</evidence>
<name>A0A9D3A117_9ACTN</name>
<evidence type="ECO:0000256" key="7">
    <source>
        <dbReference type="ARBA" id="ARBA00022833"/>
    </source>
</evidence>
<dbReference type="Pfam" id="PF00271">
    <property type="entry name" value="Helicase_C"/>
    <property type="match status" value="1"/>
</dbReference>
<dbReference type="PANTHER" id="PTHR30580:SF0">
    <property type="entry name" value="PRIMOSOMAL PROTEIN N"/>
    <property type="match status" value="1"/>
</dbReference>
<comment type="similarity">
    <text evidence="12">Belongs to the helicase family. PriA subfamily.</text>
</comment>
<dbReference type="InterPro" id="IPR011545">
    <property type="entry name" value="DEAD/DEAH_box_helicase_dom"/>
</dbReference>
<proteinExistence type="inferred from homology"/>
<dbReference type="FunFam" id="3.40.50.300:FF:000489">
    <property type="entry name" value="Primosome assembly protein PriA"/>
    <property type="match status" value="1"/>
</dbReference>